<evidence type="ECO:0000313" key="3">
    <source>
        <dbReference type="Proteomes" id="UP000001876"/>
    </source>
</evidence>
<evidence type="ECO:0000313" key="2">
    <source>
        <dbReference type="EMBL" id="EEH59788.1"/>
    </source>
</evidence>
<feature type="region of interest" description="Disordered" evidence="1">
    <location>
        <begin position="1"/>
        <end position="25"/>
    </location>
</feature>
<dbReference type="RefSeq" id="XP_003056412.1">
    <property type="nucleotide sequence ID" value="XM_003056366.1"/>
</dbReference>
<reference evidence="2 3" key="1">
    <citation type="journal article" date="2009" name="Science">
        <title>Green evolution and dynamic adaptations revealed by genomes of the marine picoeukaryotes Micromonas.</title>
        <authorList>
            <person name="Worden A.Z."/>
            <person name="Lee J.H."/>
            <person name="Mock T."/>
            <person name="Rouze P."/>
            <person name="Simmons M.P."/>
            <person name="Aerts A.L."/>
            <person name="Allen A.E."/>
            <person name="Cuvelier M.L."/>
            <person name="Derelle E."/>
            <person name="Everett M.V."/>
            <person name="Foulon E."/>
            <person name="Grimwood J."/>
            <person name="Gundlach H."/>
            <person name="Henrissat B."/>
            <person name="Napoli C."/>
            <person name="McDonald S.M."/>
            <person name="Parker M.S."/>
            <person name="Rombauts S."/>
            <person name="Salamov A."/>
            <person name="Von Dassow P."/>
            <person name="Badger J.H."/>
            <person name="Coutinho P.M."/>
            <person name="Demir E."/>
            <person name="Dubchak I."/>
            <person name="Gentemann C."/>
            <person name="Eikrem W."/>
            <person name="Gready J.E."/>
            <person name="John U."/>
            <person name="Lanier W."/>
            <person name="Lindquist E.A."/>
            <person name="Lucas S."/>
            <person name="Mayer K.F."/>
            <person name="Moreau H."/>
            <person name="Not F."/>
            <person name="Otillar R."/>
            <person name="Panaud O."/>
            <person name="Pangilinan J."/>
            <person name="Paulsen I."/>
            <person name="Piegu B."/>
            <person name="Poliakov A."/>
            <person name="Robbens S."/>
            <person name="Schmutz J."/>
            <person name="Toulza E."/>
            <person name="Wyss T."/>
            <person name="Zelensky A."/>
            <person name="Zhou K."/>
            <person name="Armbrust E.V."/>
            <person name="Bhattacharya D."/>
            <person name="Goodenough U.W."/>
            <person name="Van de Peer Y."/>
            <person name="Grigoriev I.V."/>
        </authorList>
    </citation>
    <scope>NUCLEOTIDE SEQUENCE [LARGE SCALE GENOMIC DNA]</scope>
    <source>
        <strain evidence="2 3">CCMP1545</strain>
    </source>
</reference>
<dbReference type="AlphaFoldDB" id="C1MKM4"/>
<name>C1MKM4_MICPC</name>
<protein>
    <submittedName>
        <fullName evidence="2">Predicted protein</fullName>
    </submittedName>
</protein>
<keyword evidence="3" id="KW-1185">Reference proteome</keyword>
<feature type="compositionally biased region" description="Basic residues" evidence="1">
    <location>
        <begin position="178"/>
        <end position="188"/>
    </location>
</feature>
<feature type="region of interest" description="Disordered" evidence="1">
    <location>
        <begin position="136"/>
        <end position="201"/>
    </location>
</feature>
<dbReference type="GeneID" id="9681514"/>
<dbReference type="EMBL" id="GG663736">
    <property type="protein sequence ID" value="EEH59788.1"/>
    <property type="molecule type" value="Genomic_DNA"/>
</dbReference>
<evidence type="ECO:0000256" key="1">
    <source>
        <dbReference type="SAM" id="MobiDB-lite"/>
    </source>
</evidence>
<dbReference type="KEGG" id="mpp:MICPUCDRAFT_55388"/>
<gene>
    <name evidence="2" type="ORF">MICPUCDRAFT_55388</name>
</gene>
<accession>C1MKM4</accession>
<proteinExistence type="predicted"/>
<organism evidence="3">
    <name type="scientific">Micromonas pusilla (strain CCMP1545)</name>
    <name type="common">Picoplanktonic green alga</name>
    <dbReference type="NCBI Taxonomy" id="564608"/>
    <lineage>
        <taxon>Eukaryota</taxon>
        <taxon>Viridiplantae</taxon>
        <taxon>Chlorophyta</taxon>
        <taxon>Mamiellophyceae</taxon>
        <taxon>Mamiellales</taxon>
        <taxon>Mamiellaceae</taxon>
        <taxon>Micromonas</taxon>
    </lineage>
</organism>
<sequence>MISSDWDVYGGPPSTWDTGDGGANFTPPTAASAATLSENPRLVVSDTAAGLAPLGMSVDDVAAARMMGSTAAGGVATAGATLAMRPKRWDGRECDQCGLQIHESDARFCRRCGERLGLTESAGTLYVKKDPAVVEKRKKRTAQGSRNLSAKFKPAASMGGGMRLGLDISGAMQVSSKAKSKSKSKKKRDPSGGAKKREEEA</sequence>
<dbReference type="Proteomes" id="UP000001876">
    <property type="component" value="Unassembled WGS sequence"/>
</dbReference>